<reference evidence="1 3" key="1">
    <citation type="submission" date="2015-05" db="EMBL/GenBank/DDBJ databases">
        <title>Genome sequencing and analysis of members of genus Stenotrophomonas.</title>
        <authorList>
            <person name="Patil P.P."/>
            <person name="Midha S."/>
            <person name="Patil P.B."/>
        </authorList>
    </citation>
    <scope>NUCLEOTIDE SEQUENCE [LARGE SCALE GENOMIC DNA]</scope>
    <source>
        <strain evidence="1 3">DSM 12575</strain>
    </source>
</reference>
<gene>
    <name evidence="1" type="ORF">ABB22_07565</name>
    <name evidence="2" type="ORF">J0H45_09355</name>
</gene>
<dbReference type="AlphaFoldDB" id="A0A9D8KYI3"/>
<sequence length="85" mass="9392">MQYRLDLVLTPAEGALLRVLGMVERRGFSPRNIAGSREATGAGRWHVQMEVSGERPPETLCRQLEKVYDCESVRIVALDHAGVAA</sequence>
<proteinExistence type="predicted"/>
<name>A0A9D8KYI3_9GAMM</name>
<dbReference type="OrthoDB" id="6198158at2"/>
<reference evidence="2" key="2">
    <citation type="submission" date="2021-02" db="EMBL/GenBank/DDBJ databases">
        <title>Thiocyanate and organic carbon inputs drive convergent selection for specific autotrophic Afipia and Thiobacillus strains within complex microbiomes.</title>
        <authorList>
            <person name="Huddy R.J."/>
            <person name="Sachdeva R."/>
            <person name="Kadzinga F."/>
            <person name="Kantor R.S."/>
            <person name="Harrison S.T.L."/>
            <person name="Banfield J.F."/>
        </authorList>
    </citation>
    <scope>NUCLEOTIDE SEQUENCE</scope>
    <source>
        <strain evidence="2">SCN18_10_11_15_R1_P_69_7</strain>
    </source>
</reference>
<dbReference type="EMBL" id="LDJG01000009">
    <property type="protein sequence ID" value="KRG58428.1"/>
    <property type="molecule type" value="Genomic_DNA"/>
</dbReference>
<organism evidence="2 4">
    <name type="scientific">Stenotrophomonas nitritireducens</name>
    <dbReference type="NCBI Taxonomy" id="83617"/>
    <lineage>
        <taxon>Bacteria</taxon>
        <taxon>Pseudomonadati</taxon>
        <taxon>Pseudomonadota</taxon>
        <taxon>Gammaproteobacteria</taxon>
        <taxon>Lysobacterales</taxon>
        <taxon>Lysobacteraceae</taxon>
        <taxon>Stenotrophomonas</taxon>
    </lineage>
</organism>
<dbReference type="RefSeq" id="WP_055771848.1">
    <property type="nucleotide sequence ID" value="NZ_JAFKME010000006.1"/>
</dbReference>
<dbReference type="Proteomes" id="UP000664815">
    <property type="component" value="Unassembled WGS sequence"/>
</dbReference>
<dbReference type="Proteomes" id="UP000050902">
    <property type="component" value="Unassembled WGS sequence"/>
</dbReference>
<evidence type="ECO:0000313" key="2">
    <source>
        <dbReference type="EMBL" id="MBN8799547.1"/>
    </source>
</evidence>
<comment type="caution">
    <text evidence="2">The sequence shown here is derived from an EMBL/GenBank/DDBJ whole genome shotgun (WGS) entry which is preliminary data.</text>
</comment>
<accession>A0A9D8KYI3</accession>
<evidence type="ECO:0000313" key="1">
    <source>
        <dbReference type="EMBL" id="KRG58428.1"/>
    </source>
</evidence>
<evidence type="ECO:0000313" key="4">
    <source>
        <dbReference type="Proteomes" id="UP000664815"/>
    </source>
</evidence>
<dbReference type="Pfam" id="PF13710">
    <property type="entry name" value="ACT_5"/>
    <property type="match status" value="1"/>
</dbReference>
<dbReference type="InterPro" id="IPR045865">
    <property type="entry name" value="ACT-like_dom_sf"/>
</dbReference>
<keyword evidence="3" id="KW-1185">Reference proteome</keyword>
<dbReference type="EMBL" id="JAFKMG010000879">
    <property type="protein sequence ID" value="MBN8799547.1"/>
    <property type="molecule type" value="Genomic_DNA"/>
</dbReference>
<evidence type="ECO:0000313" key="3">
    <source>
        <dbReference type="Proteomes" id="UP000050902"/>
    </source>
</evidence>
<dbReference type="SUPFAM" id="SSF55021">
    <property type="entry name" value="ACT-like"/>
    <property type="match status" value="1"/>
</dbReference>
<protein>
    <submittedName>
        <fullName evidence="2">Acetolactate synthase</fullName>
    </submittedName>
</protein>